<dbReference type="EMBL" id="JYDP01006634">
    <property type="protein sequence ID" value="KRY80673.1"/>
    <property type="molecule type" value="Genomic_DNA"/>
</dbReference>
<sequence length="48" mass="5596">MGGNCEEEKRGRGKRGEESGMGEDRRDVQRKSQMPRKQELPRTPQGWH</sequence>
<comment type="caution">
    <text evidence="2">The sequence shown here is derived from an EMBL/GenBank/DDBJ whole genome shotgun (WGS) entry which is preliminary data.</text>
</comment>
<proteinExistence type="predicted"/>
<gene>
    <name evidence="2" type="ORF">T11_9943</name>
</gene>
<protein>
    <submittedName>
        <fullName evidence="2">Uncharacterized protein</fullName>
    </submittedName>
</protein>
<accession>A0A0V1F4B3</accession>
<reference evidence="2 3" key="1">
    <citation type="submission" date="2015-01" db="EMBL/GenBank/DDBJ databases">
        <title>Evolution of Trichinella species and genotypes.</title>
        <authorList>
            <person name="Korhonen P.K."/>
            <person name="Edoardo P."/>
            <person name="Giuseppe L.R."/>
            <person name="Gasser R.B."/>
        </authorList>
    </citation>
    <scope>NUCLEOTIDE SEQUENCE [LARGE SCALE GENOMIC DNA]</scope>
    <source>
        <strain evidence="2">ISS1029</strain>
    </source>
</reference>
<keyword evidence="3" id="KW-1185">Reference proteome</keyword>
<evidence type="ECO:0000313" key="3">
    <source>
        <dbReference type="Proteomes" id="UP000055024"/>
    </source>
</evidence>
<evidence type="ECO:0000313" key="2">
    <source>
        <dbReference type="EMBL" id="KRY80673.1"/>
    </source>
</evidence>
<organism evidence="2 3">
    <name type="scientific">Trichinella zimbabwensis</name>
    <dbReference type="NCBI Taxonomy" id="268475"/>
    <lineage>
        <taxon>Eukaryota</taxon>
        <taxon>Metazoa</taxon>
        <taxon>Ecdysozoa</taxon>
        <taxon>Nematoda</taxon>
        <taxon>Enoplea</taxon>
        <taxon>Dorylaimia</taxon>
        <taxon>Trichinellida</taxon>
        <taxon>Trichinellidae</taxon>
        <taxon>Trichinella</taxon>
    </lineage>
</organism>
<dbReference type="Proteomes" id="UP000055024">
    <property type="component" value="Unassembled WGS sequence"/>
</dbReference>
<name>A0A0V1F4B3_9BILA</name>
<feature type="compositionally biased region" description="Basic and acidic residues" evidence="1">
    <location>
        <begin position="1"/>
        <end position="40"/>
    </location>
</feature>
<evidence type="ECO:0000256" key="1">
    <source>
        <dbReference type="SAM" id="MobiDB-lite"/>
    </source>
</evidence>
<feature type="region of interest" description="Disordered" evidence="1">
    <location>
        <begin position="1"/>
        <end position="48"/>
    </location>
</feature>
<dbReference type="AlphaFoldDB" id="A0A0V1F4B3"/>